<dbReference type="SUPFAM" id="SSF53335">
    <property type="entry name" value="S-adenosyl-L-methionine-dependent methyltransferases"/>
    <property type="match status" value="1"/>
</dbReference>
<dbReference type="STRING" id="1173061.A0A0J9X559"/>
<evidence type="ECO:0000256" key="3">
    <source>
        <dbReference type="ARBA" id="ARBA00022603"/>
    </source>
</evidence>
<dbReference type="GO" id="GO:0005739">
    <property type="term" value="C:mitochondrion"/>
    <property type="evidence" value="ECO:0007669"/>
    <property type="project" value="TreeGrafter"/>
</dbReference>
<feature type="active site" description="Proton acceptor" evidence="7">
    <location>
        <position position="243"/>
    </location>
</feature>
<keyword evidence="4" id="KW-0808">Transferase</keyword>
<dbReference type="Gene3D" id="3.40.50.150">
    <property type="entry name" value="Vaccinia Virus protein VP39"/>
    <property type="match status" value="1"/>
</dbReference>
<evidence type="ECO:0000313" key="9">
    <source>
        <dbReference type="EMBL" id="CDO52566.1"/>
    </source>
</evidence>
<dbReference type="PANTHER" id="PTHR10920">
    <property type="entry name" value="RIBOSOMAL RNA METHYLTRANSFERASE"/>
    <property type="match status" value="1"/>
</dbReference>
<dbReference type="OrthoDB" id="20105at2759"/>
<feature type="domain" description="Ribosomal RNA methyltransferase FtsJ" evidence="8">
    <location>
        <begin position="56"/>
        <end position="286"/>
    </location>
</feature>
<dbReference type="PANTHER" id="PTHR10920:SF18">
    <property type="entry name" value="RRNA METHYLTRANSFERASE 2, MITOCHONDRIAL"/>
    <property type="match status" value="1"/>
</dbReference>
<evidence type="ECO:0000259" key="8">
    <source>
        <dbReference type="Pfam" id="PF01728"/>
    </source>
</evidence>
<dbReference type="GO" id="GO:0008650">
    <property type="term" value="F:rRNA (uridine-2'-O-)-methyltransferase activity"/>
    <property type="evidence" value="ECO:0007669"/>
    <property type="project" value="TreeGrafter"/>
</dbReference>
<dbReference type="PIRSF" id="PIRSF005461">
    <property type="entry name" value="23S_rRNA_mtase"/>
    <property type="match status" value="1"/>
</dbReference>
<keyword evidence="5 7" id="KW-0949">S-adenosyl-L-methionine</keyword>
<evidence type="ECO:0000256" key="6">
    <source>
        <dbReference type="ARBA" id="ARBA00041184"/>
    </source>
</evidence>
<dbReference type="EMBL" id="CCBN010000003">
    <property type="protein sequence ID" value="CDO52566.1"/>
    <property type="molecule type" value="Genomic_DNA"/>
</dbReference>
<dbReference type="AlphaFoldDB" id="A0A0J9X559"/>
<evidence type="ECO:0000256" key="4">
    <source>
        <dbReference type="ARBA" id="ARBA00022679"/>
    </source>
</evidence>
<keyword evidence="10" id="KW-1185">Reference proteome</keyword>
<comment type="caution">
    <text evidence="9">The sequence shown here is derived from an EMBL/GenBank/DDBJ whole genome shotgun (WGS) entry which is preliminary data.</text>
</comment>
<evidence type="ECO:0000256" key="2">
    <source>
        <dbReference type="ARBA" id="ARBA00022552"/>
    </source>
</evidence>
<keyword evidence="3 9" id="KW-0489">Methyltransferase</keyword>
<dbReference type="Pfam" id="PF01728">
    <property type="entry name" value="FtsJ"/>
    <property type="match status" value="1"/>
</dbReference>
<evidence type="ECO:0000256" key="5">
    <source>
        <dbReference type="ARBA" id="ARBA00022691"/>
    </source>
</evidence>
<reference evidence="9" key="1">
    <citation type="submission" date="2014-03" db="EMBL/GenBank/DDBJ databases">
        <authorList>
            <person name="Casaregola S."/>
        </authorList>
    </citation>
    <scope>NUCLEOTIDE SEQUENCE [LARGE SCALE GENOMIC DNA]</scope>
    <source>
        <strain evidence="9">CLIB 918</strain>
    </source>
</reference>
<evidence type="ECO:0000256" key="1">
    <source>
        <dbReference type="ARBA" id="ARBA00009258"/>
    </source>
</evidence>
<gene>
    <name evidence="9" type="ORF">BN980_GECA03s03926g</name>
</gene>
<keyword evidence="2" id="KW-0698">rRNA processing</keyword>
<evidence type="ECO:0000256" key="7">
    <source>
        <dbReference type="PIRSR" id="PIRSR005461-1"/>
    </source>
</evidence>
<proteinExistence type="inferred from homology"/>
<comment type="similarity">
    <text evidence="1">Belongs to the class I-like SAM-binding methyltransferase superfamily. RNA methyltransferase RlmE family.</text>
</comment>
<name>A0A0J9X559_GEOCN</name>
<dbReference type="InterPro" id="IPR029063">
    <property type="entry name" value="SAM-dependent_MTases_sf"/>
</dbReference>
<dbReference type="Proteomes" id="UP000242525">
    <property type="component" value="Unassembled WGS sequence"/>
</dbReference>
<accession>A0A0J9X559</accession>
<organism evidence="9 10">
    <name type="scientific">Geotrichum candidum</name>
    <name type="common">Oospora lactis</name>
    <name type="synonym">Dipodascus geotrichum</name>
    <dbReference type="NCBI Taxonomy" id="1173061"/>
    <lineage>
        <taxon>Eukaryota</taxon>
        <taxon>Fungi</taxon>
        <taxon>Dikarya</taxon>
        <taxon>Ascomycota</taxon>
        <taxon>Saccharomycotina</taxon>
        <taxon>Dipodascomycetes</taxon>
        <taxon>Dipodascales</taxon>
        <taxon>Dipodascaceae</taxon>
        <taxon>Geotrichum</taxon>
    </lineage>
</organism>
<dbReference type="InterPro" id="IPR002877">
    <property type="entry name" value="RNA_MeTrfase_FtsJ_dom"/>
</dbReference>
<evidence type="ECO:0000313" key="10">
    <source>
        <dbReference type="Proteomes" id="UP000242525"/>
    </source>
</evidence>
<dbReference type="InterPro" id="IPR050082">
    <property type="entry name" value="RNA_methyltr_RlmE"/>
</dbReference>
<protein>
    <recommendedName>
        <fullName evidence="6">rRNA methyltransferase 2, mitochondrial</fullName>
    </recommendedName>
</protein>
<sequence length="299" mass="33567">MASVYISRVGFTHKPLACRLQPVFTLLRHKSSASSKRWNARQHRDKYAIEARVEGYKSRAAYKLIELDTKYRLFRPNQTVVDLGFAPGSWTQVAVEKTKPDGRVVGLDILPCRPPPGASAIQGNFLSAGVQEELKRMLIAGVGKRVKKHVFADEEPSQPPTDDVESYIDMERHQTELEDQQSTAPAATISNNAEFPVDLILSDMMANTTGNSFRDHGLSIDLCDAALMFALDTLKPNGKFVCKFYTGVEDKHLEARLKRTFKHVFREKPNSSRSESREMYFVATGRVREATKKSVFGIA</sequence>
<dbReference type="InterPro" id="IPR015507">
    <property type="entry name" value="rRNA-MeTfrase_E"/>
</dbReference>
<dbReference type="HAMAP" id="MF_01547">
    <property type="entry name" value="RNA_methyltr_E"/>
    <property type="match status" value="1"/>
</dbReference>